<keyword evidence="3" id="KW-1185">Reference proteome</keyword>
<protein>
    <recommendedName>
        <fullName evidence="4">Peptidase inhibitor family I36</fullName>
    </recommendedName>
</protein>
<proteinExistence type="predicted"/>
<dbReference type="Pfam" id="PF03995">
    <property type="entry name" value="Inhibitor_I36"/>
    <property type="match status" value="1"/>
</dbReference>
<comment type="caution">
    <text evidence="2">The sequence shown here is derived from an EMBL/GenBank/DDBJ whole genome shotgun (WGS) entry which is preliminary data.</text>
</comment>
<dbReference type="RefSeq" id="WP_344625023.1">
    <property type="nucleotide sequence ID" value="NZ_BAAALD010000037.1"/>
</dbReference>
<reference evidence="2 3" key="1">
    <citation type="journal article" date="2019" name="Int. J. Syst. Evol. Microbiol.">
        <title>The Global Catalogue of Microorganisms (GCM) 10K type strain sequencing project: providing services to taxonomists for standard genome sequencing and annotation.</title>
        <authorList>
            <consortium name="The Broad Institute Genomics Platform"/>
            <consortium name="The Broad Institute Genome Sequencing Center for Infectious Disease"/>
            <person name="Wu L."/>
            <person name="Ma J."/>
        </authorList>
    </citation>
    <scope>NUCLEOTIDE SEQUENCE [LARGE SCALE GENOMIC DNA]</scope>
    <source>
        <strain evidence="2 3">JCM 13002</strain>
    </source>
</reference>
<evidence type="ECO:0008006" key="4">
    <source>
        <dbReference type="Google" id="ProtNLM"/>
    </source>
</evidence>
<dbReference type="Gene3D" id="2.60.20.10">
    <property type="entry name" value="Crystallins"/>
    <property type="match status" value="1"/>
</dbReference>
<evidence type="ECO:0000313" key="2">
    <source>
        <dbReference type="EMBL" id="GAA1092305.1"/>
    </source>
</evidence>
<evidence type="ECO:0000256" key="1">
    <source>
        <dbReference type="SAM" id="SignalP"/>
    </source>
</evidence>
<gene>
    <name evidence="2" type="ORF">GCM10009663_40080</name>
</gene>
<evidence type="ECO:0000313" key="3">
    <source>
        <dbReference type="Proteomes" id="UP001499987"/>
    </source>
</evidence>
<dbReference type="EMBL" id="BAAALD010000037">
    <property type="protein sequence ID" value="GAA1092305.1"/>
    <property type="molecule type" value="Genomic_DNA"/>
</dbReference>
<accession>A0ABN1TMB4</accession>
<dbReference type="Proteomes" id="UP001499987">
    <property type="component" value="Unassembled WGS sequence"/>
</dbReference>
<sequence>MGSGQRAAGLAAAAVMAAGVGLVGFAGPAAAVSTTCYVGNVCLYDDSYFNGGTWYRSASPGTYNLTGFNDRTSSWINNSWTNDAKWFWGANATGGSECMNPNSSNGYVGWYNNDEASSVRVYTDDLAC</sequence>
<feature type="chain" id="PRO_5046495097" description="Peptidase inhibitor family I36" evidence="1">
    <location>
        <begin position="32"/>
        <end position="128"/>
    </location>
</feature>
<feature type="signal peptide" evidence="1">
    <location>
        <begin position="1"/>
        <end position="31"/>
    </location>
</feature>
<keyword evidence="1" id="KW-0732">Signal</keyword>
<organism evidence="2 3">
    <name type="scientific">Kitasatospora arboriphila</name>
    <dbReference type="NCBI Taxonomy" id="258052"/>
    <lineage>
        <taxon>Bacteria</taxon>
        <taxon>Bacillati</taxon>
        <taxon>Actinomycetota</taxon>
        <taxon>Actinomycetes</taxon>
        <taxon>Kitasatosporales</taxon>
        <taxon>Streptomycetaceae</taxon>
        <taxon>Kitasatospora</taxon>
    </lineage>
</organism>
<name>A0ABN1TMB4_9ACTN</name>